<keyword evidence="1" id="KW-1133">Transmembrane helix</keyword>
<dbReference type="Proteomes" id="UP000185612">
    <property type="component" value="Unassembled WGS sequence"/>
</dbReference>
<dbReference type="Pfam" id="PF13400">
    <property type="entry name" value="Tad"/>
    <property type="match status" value="1"/>
</dbReference>
<gene>
    <name evidence="3" type="ORF">BSZ40_08715</name>
</gene>
<dbReference type="InParanoid" id="A0A1Q5PU94"/>
<protein>
    <recommendedName>
        <fullName evidence="2">Putative Flp pilus-assembly TadG-like N-terminal domain-containing protein</fullName>
    </recommendedName>
</protein>
<evidence type="ECO:0000259" key="2">
    <source>
        <dbReference type="Pfam" id="PF13400"/>
    </source>
</evidence>
<reference evidence="4" key="1">
    <citation type="submission" date="2016-12" db="EMBL/GenBank/DDBJ databases">
        <authorList>
            <person name="Meng X."/>
        </authorList>
    </citation>
    <scope>NUCLEOTIDE SEQUENCE [LARGE SCALE GENOMIC DNA]</scope>
    <source>
        <strain evidence="4">DSM 20732</strain>
    </source>
</reference>
<dbReference type="RefSeq" id="WP_073825339.1">
    <property type="nucleotide sequence ID" value="NZ_JAUNKL010000078.1"/>
</dbReference>
<feature type="domain" description="Putative Flp pilus-assembly TadG-like N-terminal" evidence="2">
    <location>
        <begin position="27"/>
        <end position="73"/>
    </location>
</feature>
<accession>A0A1Q5PU94</accession>
<dbReference type="EMBL" id="MQVS01000009">
    <property type="protein sequence ID" value="OKL51157.1"/>
    <property type="molecule type" value="Genomic_DNA"/>
</dbReference>
<organism evidence="3 4">
    <name type="scientific">Buchananella hordeovulneris</name>
    <dbReference type="NCBI Taxonomy" id="52770"/>
    <lineage>
        <taxon>Bacteria</taxon>
        <taxon>Bacillati</taxon>
        <taxon>Actinomycetota</taxon>
        <taxon>Actinomycetes</taxon>
        <taxon>Actinomycetales</taxon>
        <taxon>Actinomycetaceae</taxon>
        <taxon>Buchananella</taxon>
    </lineage>
</organism>
<proteinExistence type="predicted"/>
<dbReference type="InterPro" id="IPR028087">
    <property type="entry name" value="Tad_N"/>
</dbReference>
<evidence type="ECO:0000313" key="3">
    <source>
        <dbReference type="EMBL" id="OKL51157.1"/>
    </source>
</evidence>
<dbReference type="STRING" id="52770.BSZ40_08715"/>
<keyword evidence="4" id="KW-1185">Reference proteome</keyword>
<keyword evidence="1" id="KW-0472">Membrane</keyword>
<name>A0A1Q5PU94_9ACTO</name>
<dbReference type="AlphaFoldDB" id="A0A1Q5PU94"/>
<sequence>MRRARQARGGGARRVDGAGARLPADAGRIALLSAALLGIVLVLVFIAVAVMSVHLDRKRLQGLADLSAAFAATDSVSQPYYRDPLAQARRTISADPAAISASVATYLHAQGPTGNLHDVTLVNAHIDAAGVVTVHLRARATVPLVPGLFGAIPTEVGVEAVGRAYPRLSP</sequence>
<evidence type="ECO:0000256" key="1">
    <source>
        <dbReference type="SAM" id="Phobius"/>
    </source>
</evidence>
<feature type="transmembrane region" description="Helical" evidence="1">
    <location>
        <begin position="29"/>
        <end position="51"/>
    </location>
</feature>
<evidence type="ECO:0000313" key="4">
    <source>
        <dbReference type="Proteomes" id="UP000185612"/>
    </source>
</evidence>
<keyword evidence="1" id="KW-0812">Transmembrane</keyword>
<comment type="caution">
    <text evidence="3">The sequence shown here is derived from an EMBL/GenBank/DDBJ whole genome shotgun (WGS) entry which is preliminary data.</text>
</comment>